<name>A0ABY8N8M6_9GAMM</name>
<dbReference type="RefSeq" id="WP_280317914.1">
    <property type="nucleotide sequence ID" value="NZ_CP118605.1"/>
</dbReference>
<dbReference type="Pfam" id="PF13229">
    <property type="entry name" value="Beta_helix"/>
    <property type="match status" value="1"/>
</dbReference>
<reference evidence="3 4" key="1">
    <citation type="submission" date="2023-02" db="EMBL/GenBank/DDBJ databases">
        <title>Description and genomic characterization of Microbulbifer bruguierae sp. nov., isolated from the sediment of mangrove plant Bruguiera sexangula.</title>
        <authorList>
            <person name="Long M."/>
        </authorList>
    </citation>
    <scope>NUCLEOTIDE SEQUENCE [LARGE SCALE GENOMIC DNA]</scope>
    <source>
        <strain evidence="3 4">H12</strain>
    </source>
</reference>
<dbReference type="SUPFAM" id="SSF51126">
    <property type="entry name" value="Pectin lyase-like"/>
    <property type="match status" value="1"/>
</dbReference>
<dbReference type="Proteomes" id="UP001236500">
    <property type="component" value="Chromosome"/>
</dbReference>
<dbReference type="InterPro" id="IPR012334">
    <property type="entry name" value="Pectin_lyas_fold"/>
</dbReference>
<evidence type="ECO:0000259" key="2">
    <source>
        <dbReference type="Pfam" id="PF16403"/>
    </source>
</evidence>
<dbReference type="InterPro" id="IPR006626">
    <property type="entry name" value="PbH1"/>
</dbReference>
<keyword evidence="4" id="KW-1185">Reference proteome</keyword>
<feature type="domain" description="Pesticidal crystal protein Cry22Aa Ig-like" evidence="2">
    <location>
        <begin position="111"/>
        <end position="182"/>
    </location>
</feature>
<dbReference type="InterPro" id="IPR011050">
    <property type="entry name" value="Pectin_lyase_fold/virulence"/>
</dbReference>
<dbReference type="EMBL" id="CP118605">
    <property type="protein sequence ID" value="WGL15248.1"/>
    <property type="molecule type" value="Genomic_DNA"/>
</dbReference>
<evidence type="ECO:0000313" key="4">
    <source>
        <dbReference type="Proteomes" id="UP001236500"/>
    </source>
</evidence>
<protein>
    <submittedName>
        <fullName evidence="3">DUF5011 domain-containing protein</fullName>
    </submittedName>
</protein>
<organism evidence="3 4">
    <name type="scientific">Microbulbifer bruguierae</name>
    <dbReference type="NCBI Taxonomy" id="3029061"/>
    <lineage>
        <taxon>Bacteria</taxon>
        <taxon>Pseudomonadati</taxon>
        <taxon>Pseudomonadota</taxon>
        <taxon>Gammaproteobacteria</taxon>
        <taxon>Cellvibrionales</taxon>
        <taxon>Microbulbiferaceae</taxon>
        <taxon>Microbulbifer</taxon>
    </lineage>
</organism>
<gene>
    <name evidence="3" type="ORF">PVT68_10745</name>
</gene>
<dbReference type="Pfam" id="PF16403">
    <property type="entry name" value="Bact_surface_Ig-like"/>
    <property type="match status" value="2"/>
</dbReference>
<sequence length="622" mass="67624">MLVICTACGGGGNPSQTLPEPAPEKNTPPKVELLGARRIQLLHGANYEDAGAVAHDKQDGDITDKIVTEGLPINTSVAGDYEIRYTVTDSESAVAEVARRVIVSENESPTITLLGANEISVNEGARFVDPGAEASDIEDGELTSKIEVENGVNTEVPGNYKVFYRVSDSAGATASVERDISVIGKPSEYSHIPITIDKEGFSSFQPQSDSKLIYVSSSSGDDFNDGLSPKTAVKSIAKGKELLRDGFPDWLLLKIGDEWSEGLGRWVKSGRSAKQPMIVTSYGTGLTRPLLLTGARSGIRASGGGGSPKQVDYLVFSGLHFYAETRDPDSDSFSNTDGASGIVWLRGSTYLLIEDNCFDHYQTGIAIMDISDLNVSGVEIRKNVIVDSFSTDGHSQGIYIQETEGVTIEENIFDHNGWHESLSGAQATKFNHSIYIQGDNLDVQIKNNIISRSSSHGMQLRPGGLIEGNFLIRNPISILLGMSDVSDDDGVVVNNVILNGNDIGSEPRGWGIDFKPENNGVIKNNIVAHVLTDSGNRFGIKTSDYATYSGNVVYDWEEIRGAQENYVDPKRTIEEYNVLMGGEATFDSFVEKIRAQSRLDWNPDYSTESLNRFFREGFSPKE</sequence>
<dbReference type="InterPro" id="IPR032179">
    <property type="entry name" value="Cry22Aa_Ig-like"/>
</dbReference>
<dbReference type="SMART" id="SM00710">
    <property type="entry name" value="PbH1"/>
    <property type="match status" value="4"/>
</dbReference>
<dbReference type="Gene3D" id="2.160.20.10">
    <property type="entry name" value="Single-stranded right-handed beta-helix, Pectin lyase-like"/>
    <property type="match status" value="1"/>
</dbReference>
<proteinExistence type="predicted"/>
<accession>A0ABY8N8M6</accession>
<evidence type="ECO:0000313" key="3">
    <source>
        <dbReference type="EMBL" id="WGL15248.1"/>
    </source>
</evidence>
<evidence type="ECO:0000259" key="1">
    <source>
        <dbReference type="Pfam" id="PF13229"/>
    </source>
</evidence>
<feature type="domain" description="Pesticidal crystal protein Cry22Aa Ig-like" evidence="2">
    <location>
        <begin position="32"/>
        <end position="103"/>
    </location>
</feature>
<feature type="domain" description="Right handed beta helix" evidence="1">
    <location>
        <begin position="337"/>
        <end position="422"/>
    </location>
</feature>
<dbReference type="Gene3D" id="2.60.40.10">
    <property type="entry name" value="Immunoglobulins"/>
    <property type="match status" value="2"/>
</dbReference>
<dbReference type="InterPro" id="IPR039448">
    <property type="entry name" value="Beta_helix"/>
</dbReference>
<dbReference type="InterPro" id="IPR013783">
    <property type="entry name" value="Ig-like_fold"/>
</dbReference>